<evidence type="ECO:0000313" key="2">
    <source>
        <dbReference type="Proteomes" id="UP000198625"/>
    </source>
</evidence>
<keyword evidence="2" id="KW-1185">Reference proteome</keyword>
<name>A0A1H3NQU8_9FIRM</name>
<evidence type="ECO:0000313" key="1">
    <source>
        <dbReference type="EMBL" id="SDY91204.1"/>
    </source>
</evidence>
<dbReference type="RefSeq" id="WP_091728598.1">
    <property type="nucleotide sequence ID" value="NZ_FNQE01000011.1"/>
</dbReference>
<gene>
    <name evidence="1" type="ORF">SAMN05660462_01203</name>
</gene>
<reference evidence="1 2" key="1">
    <citation type="submission" date="2016-10" db="EMBL/GenBank/DDBJ databases">
        <authorList>
            <person name="de Groot N.N."/>
        </authorList>
    </citation>
    <scope>NUCLEOTIDE SEQUENCE [LARGE SCALE GENOMIC DNA]</scope>
    <source>
        <strain evidence="1 2">DSM 21650</strain>
    </source>
</reference>
<dbReference type="STRING" id="415015.SAMN05660462_01203"/>
<dbReference type="OrthoDB" id="2617436at2"/>
<dbReference type="AlphaFoldDB" id="A0A1H3NQU8"/>
<accession>A0A1H3NQU8</accession>
<organism evidence="1 2">
    <name type="scientific">Proteiniborus ethanoligenes</name>
    <dbReference type="NCBI Taxonomy" id="415015"/>
    <lineage>
        <taxon>Bacteria</taxon>
        <taxon>Bacillati</taxon>
        <taxon>Bacillota</taxon>
        <taxon>Clostridia</taxon>
        <taxon>Eubacteriales</taxon>
        <taxon>Proteiniborus</taxon>
    </lineage>
</organism>
<dbReference type="EMBL" id="FNQE01000011">
    <property type="protein sequence ID" value="SDY91204.1"/>
    <property type="molecule type" value="Genomic_DNA"/>
</dbReference>
<proteinExistence type="predicted"/>
<protein>
    <submittedName>
        <fullName evidence="1">Uncharacterized protein</fullName>
    </submittedName>
</protein>
<sequence>MKSYSIITGNPYEQLIISNISVSYEDFNNGNPYNTTFNVKVISGDFTGVSEFEYNIKDFIRFVKEIRELYDFKLRQVELNDICYGSNIQFCLDKTGHITISGTIYGNAVEETFIEVMEG</sequence>
<dbReference type="Proteomes" id="UP000198625">
    <property type="component" value="Unassembled WGS sequence"/>
</dbReference>